<evidence type="ECO:0000313" key="4">
    <source>
        <dbReference type="Proteomes" id="UP000326268"/>
    </source>
</evidence>
<feature type="compositionally biased region" description="Polar residues" evidence="1">
    <location>
        <begin position="41"/>
        <end position="52"/>
    </location>
</feature>
<keyword evidence="4" id="KW-1185">Reference proteome</keyword>
<accession>A0A5N6ZMK0</accession>
<evidence type="ECO:0000256" key="2">
    <source>
        <dbReference type="SAM" id="SignalP"/>
    </source>
</evidence>
<gene>
    <name evidence="3" type="ORF">BDV27DRAFT_150647</name>
</gene>
<dbReference type="EMBL" id="ML737915">
    <property type="protein sequence ID" value="KAE8358206.1"/>
    <property type="molecule type" value="Genomic_DNA"/>
</dbReference>
<sequence length="125" mass="13968">MACFWFLYAILPLCLRRFCSDRRSPVGLMDWDNGEQDDSKSATSYNKPLSGSSDYQTPILLFYEKDQPNLPALVKSQKYSLFPKQSKPSSAPKIQRIKLSSPADSGEEAMAAISEILGKDQALID</sequence>
<dbReference type="Proteomes" id="UP000326268">
    <property type="component" value="Unassembled WGS sequence"/>
</dbReference>
<evidence type="ECO:0000256" key="1">
    <source>
        <dbReference type="SAM" id="MobiDB-lite"/>
    </source>
</evidence>
<evidence type="ECO:0000313" key="3">
    <source>
        <dbReference type="EMBL" id="KAE8358206.1"/>
    </source>
</evidence>
<keyword evidence="2" id="KW-0732">Signal</keyword>
<feature type="region of interest" description="Disordered" evidence="1">
    <location>
        <begin position="82"/>
        <end position="102"/>
    </location>
</feature>
<organism evidence="3 4">
    <name type="scientific">Aspergillus caelatus</name>
    <dbReference type="NCBI Taxonomy" id="61420"/>
    <lineage>
        <taxon>Eukaryota</taxon>
        <taxon>Fungi</taxon>
        <taxon>Dikarya</taxon>
        <taxon>Ascomycota</taxon>
        <taxon>Pezizomycotina</taxon>
        <taxon>Eurotiomycetes</taxon>
        <taxon>Eurotiomycetidae</taxon>
        <taxon>Eurotiales</taxon>
        <taxon>Aspergillaceae</taxon>
        <taxon>Aspergillus</taxon>
        <taxon>Aspergillus subgen. Circumdati</taxon>
    </lineage>
</organism>
<protein>
    <submittedName>
        <fullName evidence="3">Uncharacterized protein</fullName>
    </submittedName>
</protein>
<proteinExistence type="predicted"/>
<dbReference type="RefSeq" id="XP_031921287.1">
    <property type="nucleotide sequence ID" value="XM_032071253.1"/>
</dbReference>
<name>A0A5N6ZMK0_9EURO</name>
<feature type="chain" id="PRO_5024959025" evidence="2">
    <location>
        <begin position="22"/>
        <end position="125"/>
    </location>
</feature>
<feature type="signal peptide" evidence="2">
    <location>
        <begin position="1"/>
        <end position="21"/>
    </location>
</feature>
<dbReference type="GeneID" id="43655699"/>
<feature type="region of interest" description="Disordered" evidence="1">
    <location>
        <begin position="28"/>
        <end position="52"/>
    </location>
</feature>
<reference evidence="3 4" key="1">
    <citation type="submission" date="2019-04" db="EMBL/GenBank/DDBJ databases">
        <title>Friends and foes A comparative genomics studyof 23 Aspergillus species from section Flavi.</title>
        <authorList>
            <consortium name="DOE Joint Genome Institute"/>
            <person name="Kjaerbolling I."/>
            <person name="Vesth T."/>
            <person name="Frisvad J.C."/>
            <person name="Nybo J.L."/>
            <person name="Theobald S."/>
            <person name="Kildgaard S."/>
            <person name="Isbrandt T."/>
            <person name="Kuo A."/>
            <person name="Sato A."/>
            <person name="Lyhne E.K."/>
            <person name="Kogle M.E."/>
            <person name="Wiebenga A."/>
            <person name="Kun R.S."/>
            <person name="Lubbers R.J."/>
            <person name="Makela M.R."/>
            <person name="Barry K."/>
            <person name="Chovatia M."/>
            <person name="Clum A."/>
            <person name="Daum C."/>
            <person name="Haridas S."/>
            <person name="He G."/>
            <person name="LaButti K."/>
            <person name="Lipzen A."/>
            <person name="Mondo S."/>
            <person name="Riley R."/>
            <person name="Salamov A."/>
            <person name="Simmons B.A."/>
            <person name="Magnuson J.K."/>
            <person name="Henrissat B."/>
            <person name="Mortensen U.H."/>
            <person name="Larsen T.O."/>
            <person name="Devries R.P."/>
            <person name="Grigoriev I.V."/>
            <person name="Machida M."/>
            <person name="Baker S.E."/>
            <person name="Andersen M.R."/>
        </authorList>
    </citation>
    <scope>NUCLEOTIDE SEQUENCE [LARGE SCALE GENOMIC DNA]</scope>
    <source>
        <strain evidence="3 4">CBS 763.97</strain>
    </source>
</reference>
<dbReference type="OrthoDB" id="4506432at2759"/>
<dbReference type="AlphaFoldDB" id="A0A5N6ZMK0"/>